<keyword evidence="11 15" id="KW-0457">Lysine biosynthesis</keyword>
<dbReference type="InterPro" id="IPR005941">
    <property type="entry name" value="DapE_proteobac"/>
</dbReference>
<evidence type="ECO:0000256" key="3">
    <source>
        <dbReference type="ARBA" id="ARBA00011738"/>
    </source>
</evidence>
<proteinExistence type="inferred from homology"/>
<dbReference type="CDD" id="cd03891">
    <property type="entry name" value="M20_DapE_proteobac"/>
    <property type="match status" value="1"/>
</dbReference>
<feature type="domain" description="Peptidase M20 dimerisation" evidence="16">
    <location>
        <begin position="175"/>
        <end position="280"/>
    </location>
</feature>
<evidence type="ECO:0000256" key="14">
    <source>
        <dbReference type="ARBA" id="ARBA00051301"/>
    </source>
</evidence>
<dbReference type="Proteomes" id="UP001162780">
    <property type="component" value="Chromosome"/>
</dbReference>
<comment type="similarity">
    <text evidence="2 15">Belongs to the peptidase M20A family. DapE subfamily.</text>
</comment>
<evidence type="ECO:0000313" key="17">
    <source>
        <dbReference type="EMBL" id="WAR44095.1"/>
    </source>
</evidence>
<protein>
    <recommendedName>
        <fullName evidence="5 15">Succinyl-diaminopimelate desuccinylase</fullName>
        <shortName evidence="15">SDAP desuccinylase</shortName>
        <ecNumber evidence="4 15">3.5.1.18</ecNumber>
    </recommendedName>
    <alternativeName>
        <fullName evidence="13 15">N-succinyl-LL-2,6-diaminoheptanedioate amidohydrolase</fullName>
    </alternativeName>
</protein>
<keyword evidence="7 15" id="KW-0479">Metal-binding</keyword>
<accession>A0ABY7GIP8</accession>
<evidence type="ECO:0000256" key="7">
    <source>
        <dbReference type="ARBA" id="ARBA00022723"/>
    </source>
</evidence>
<dbReference type="InterPro" id="IPR002933">
    <property type="entry name" value="Peptidase_M20"/>
</dbReference>
<dbReference type="SUPFAM" id="SSF55031">
    <property type="entry name" value="Bacterial exopeptidase dimerisation domain"/>
    <property type="match status" value="1"/>
</dbReference>
<feature type="binding site" evidence="15">
    <location>
        <position position="348"/>
    </location>
    <ligand>
        <name>Zn(2+)</name>
        <dbReference type="ChEBI" id="CHEBI:29105"/>
        <label>2</label>
    </ligand>
</feature>
<evidence type="ECO:0000256" key="6">
    <source>
        <dbReference type="ARBA" id="ARBA00022605"/>
    </source>
</evidence>
<reference evidence="17" key="1">
    <citation type="submission" date="2022-11" db="EMBL/GenBank/DDBJ databases">
        <title>Methylomonas rapida sp. nov., Carotenoid-Producing Obligate Methanotrophs with High Growth Characteristics and Biotechnological Potential.</title>
        <authorList>
            <person name="Tikhonova E.N."/>
            <person name="Suleimanov R.Z."/>
            <person name="Miroshnikov K."/>
            <person name="Oshkin I.Y."/>
            <person name="Belova S.E."/>
            <person name="Danilova O.V."/>
            <person name="Ashikhmin A."/>
            <person name="Konopkin A."/>
            <person name="But S.Y."/>
            <person name="Khmelenina V.N."/>
            <person name="Kuznetsov N."/>
            <person name="Pimenov N.V."/>
            <person name="Dedysh S.N."/>
        </authorList>
    </citation>
    <scope>NUCLEOTIDE SEQUENCE</scope>
    <source>
        <strain evidence="17">MP1</strain>
    </source>
</reference>
<comment type="cofactor">
    <cofactor evidence="15">
        <name>Zn(2+)</name>
        <dbReference type="ChEBI" id="CHEBI:29105"/>
    </cofactor>
    <cofactor evidence="15">
        <name>Co(2+)</name>
        <dbReference type="ChEBI" id="CHEBI:48828"/>
    </cofactor>
    <text evidence="15">Binds 2 Zn(2+) or Co(2+) ions per subunit.</text>
</comment>
<comment type="catalytic activity">
    <reaction evidence="14 15">
        <text>N-succinyl-(2S,6S)-2,6-diaminopimelate + H2O = (2S,6S)-2,6-diaminopimelate + succinate</text>
        <dbReference type="Rhea" id="RHEA:22608"/>
        <dbReference type="ChEBI" id="CHEBI:15377"/>
        <dbReference type="ChEBI" id="CHEBI:30031"/>
        <dbReference type="ChEBI" id="CHEBI:57609"/>
        <dbReference type="ChEBI" id="CHEBI:58087"/>
        <dbReference type="EC" id="3.5.1.18"/>
    </reaction>
</comment>
<dbReference type="InterPro" id="IPR036264">
    <property type="entry name" value="Bact_exopeptidase_dim_dom"/>
</dbReference>
<feature type="binding site" evidence="15">
    <location>
        <position position="66"/>
    </location>
    <ligand>
        <name>Zn(2+)</name>
        <dbReference type="ChEBI" id="CHEBI:29105"/>
        <label>1</label>
    </ligand>
</feature>
<keyword evidence="6 15" id="KW-0028">Amino-acid biosynthesis</keyword>
<dbReference type="SUPFAM" id="SSF53187">
    <property type="entry name" value="Zn-dependent exopeptidases"/>
    <property type="match status" value="1"/>
</dbReference>
<dbReference type="InterPro" id="IPR011650">
    <property type="entry name" value="Peptidase_M20_dimer"/>
</dbReference>
<feature type="binding site" evidence="15">
    <location>
        <position position="162"/>
    </location>
    <ligand>
        <name>Zn(2+)</name>
        <dbReference type="ChEBI" id="CHEBI:29105"/>
        <label>1</label>
    </ligand>
</feature>
<feature type="binding site" evidence="15">
    <location>
        <position position="99"/>
    </location>
    <ligand>
        <name>Zn(2+)</name>
        <dbReference type="ChEBI" id="CHEBI:29105"/>
        <label>1</label>
    </ligand>
</feature>
<dbReference type="Pfam" id="PF07687">
    <property type="entry name" value="M20_dimer"/>
    <property type="match status" value="1"/>
</dbReference>
<evidence type="ECO:0000313" key="18">
    <source>
        <dbReference type="Proteomes" id="UP001162780"/>
    </source>
</evidence>
<dbReference type="PANTHER" id="PTHR43808:SF31">
    <property type="entry name" value="N-ACETYL-L-CITRULLINE DEACETYLASE"/>
    <property type="match status" value="1"/>
</dbReference>
<sequence length="379" mass="41650">MSETLELLKELIQRESVTPNDLGCQDILAERLVKLGFIDERLNFDDTQNQWLRRGQQGPLFVFLGHTDVVPPGPLDKWDSPPFQPTIRDGQLYGRGAADMKGGIAAFVTAVERFVTAHPEHKGSIAILMTSDEEGIATHGVVKVVEVLEQRQEKIDWCLVGEPSSDKQIGDVIRVGRRGSLCAKLTVFGIQGHVAYPELAENPIHTLAPALKELTEEVWDHGNAFFPPTRLQVSNINGGTGAENIIPGQVEVQFNLRFCTELDEATIKARTQAILDKYGFRYDLQWRLSGNPFLTSQGELIEATHAAIKTVCGFDTQDDTGGGTSDGRFIAPTGAQVIELGPLNASIHKVNEHISLDDLETLSNIYQQILVNLLAQGHA</sequence>
<dbReference type="EMBL" id="CP113517">
    <property type="protein sequence ID" value="WAR44095.1"/>
    <property type="molecule type" value="Genomic_DNA"/>
</dbReference>
<evidence type="ECO:0000256" key="1">
    <source>
        <dbReference type="ARBA" id="ARBA00005130"/>
    </source>
</evidence>
<evidence type="ECO:0000256" key="11">
    <source>
        <dbReference type="ARBA" id="ARBA00023154"/>
    </source>
</evidence>
<keyword evidence="9 15" id="KW-0862">Zinc</keyword>
<gene>
    <name evidence="15 17" type="primary">dapE</name>
    <name evidence="17" type="ORF">NM686_017215</name>
</gene>
<evidence type="ECO:0000256" key="12">
    <source>
        <dbReference type="ARBA" id="ARBA00023285"/>
    </source>
</evidence>
<evidence type="ECO:0000256" key="9">
    <source>
        <dbReference type="ARBA" id="ARBA00022833"/>
    </source>
</evidence>
<feature type="active site" evidence="15">
    <location>
        <position position="68"/>
    </location>
</feature>
<keyword evidence="8 15" id="KW-0378">Hydrolase</keyword>
<dbReference type="Pfam" id="PF01546">
    <property type="entry name" value="Peptidase_M20"/>
    <property type="match status" value="1"/>
</dbReference>
<dbReference type="Gene3D" id="3.40.630.10">
    <property type="entry name" value="Zn peptidases"/>
    <property type="match status" value="2"/>
</dbReference>
<evidence type="ECO:0000256" key="13">
    <source>
        <dbReference type="ARBA" id="ARBA00031891"/>
    </source>
</evidence>
<feature type="binding site" evidence="15">
    <location>
        <position position="99"/>
    </location>
    <ligand>
        <name>Zn(2+)</name>
        <dbReference type="ChEBI" id="CHEBI:29105"/>
        <label>2</label>
    </ligand>
</feature>
<evidence type="ECO:0000256" key="8">
    <source>
        <dbReference type="ARBA" id="ARBA00022801"/>
    </source>
</evidence>
<comment type="pathway">
    <text evidence="1 15">Amino-acid biosynthesis; L-lysine biosynthesis via DAP pathway; LL-2,6-diaminopimelate from (S)-tetrahydrodipicolinate (succinylase route): step 3/3.</text>
</comment>
<evidence type="ECO:0000256" key="2">
    <source>
        <dbReference type="ARBA" id="ARBA00006746"/>
    </source>
</evidence>
<feature type="active site" description="Proton acceptor" evidence="15">
    <location>
        <position position="133"/>
    </location>
</feature>
<evidence type="ECO:0000256" key="15">
    <source>
        <dbReference type="HAMAP-Rule" id="MF_01690"/>
    </source>
</evidence>
<dbReference type="HAMAP" id="MF_01690">
    <property type="entry name" value="DapE"/>
    <property type="match status" value="1"/>
</dbReference>
<name>A0ABY7GIP8_9GAMM</name>
<keyword evidence="12 15" id="KW-0170">Cobalt</keyword>
<dbReference type="GO" id="GO:0009014">
    <property type="term" value="F:succinyl-diaminopimelate desuccinylase activity"/>
    <property type="evidence" value="ECO:0007669"/>
    <property type="project" value="UniProtKB-EC"/>
</dbReference>
<dbReference type="EC" id="3.5.1.18" evidence="4 15"/>
<dbReference type="NCBIfam" id="NF009557">
    <property type="entry name" value="PRK13009.1"/>
    <property type="match status" value="1"/>
</dbReference>
<evidence type="ECO:0000259" key="16">
    <source>
        <dbReference type="Pfam" id="PF07687"/>
    </source>
</evidence>
<evidence type="ECO:0000256" key="10">
    <source>
        <dbReference type="ARBA" id="ARBA00022915"/>
    </source>
</evidence>
<dbReference type="NCBIfam" id="TIGR01246">
    <property type="entry name" value="dapE_proteo"/>
    <property type="match status" value="1"/>
</dbReference>
<dbReference type="RefSeq" id="WP_255189083.1">
    <property type="nucleotide sequence ID" value="NZ_CP113517.1"/>
</dbReference>
<feature type="binding site" evidence="15">
    <location>
        <position position="134"/>
    </location>
    <ligand>
        <name>Zn(2+)</name>
        <dbReference type="ChEBI" id="CHEBI:29105"/>
        <label>2</label>
    </ligand>
</feature>
<comment type="function">
    <text evidence="15">Catalyzes the hydrolysis of N-succinyl-L,L-diaminopimelic acid (SDAP), forming succinate and LL-2,6-diaminopimelate (DAP), an intermediate involved in the bacterial biosynthesis of lysine and meso-diaminopimelic acid, an essential component of bacterial cell walls.</text>
</comment>
<keyword evidence="10 15" id="KW-0220">Diaminopimelate biosynthesis</keyword>
<comment type="subunit">
    <text evidence="3 15">Homodimer.</text>
</comment>
<evidence type="ECO:0000256" key="4">
    <source>
        <dbReference type="ARBA" id="ARBA00011921"/>
    </source>
</evidence>
<organism evidence="17 18">
    <name type="scientific">Methylomonas rapida</name>
    <dbReference type="NCBI Taxonomy" id="2963939"/>
    <lineage>
        <taxon>Bacteria</taxon>
        <taxon>Pseudomonadati</taxon>
        <taxon>Pseudomonadota</taxon>
        <taxon>Gammaproteobacteria</taxon>
        <taxon>Methylococcales</taxon>
        <taxon>Methylococcaceae</taxon>
        <taxon>Methylomonas</taxon>
    </lineage>
</organism>
<dbReference type="InterPro" id="IPR050072">
    <property type="entry name" value="Peptidase_M20A"/>
</dbReference>
<keyword evidence="18" id="KW-1185">Reference proteome</keyword>
<dbReference type="PANTHER" id="PTHR43808">
    <property type="entry name" value="ACETYLORNITHINE DEACETYLASE"/>
    <property type="match status" value="1"/>
</dbReference>
<evidence type="ECO:0000256" key="5">
    <source>
        <dbReference type="ARBA" id="ARBA00022391"/>
    </source>
</evidence>